<evidence type="ECO:0000313" key="4">
    <source>
        <dbReference type="Proteomes" id="UP000678499"/>
    </source>
</evidence>
<feature type="compositionally biased region" description="Basic and acidic residues" evidence="1">
    <location>
        <begin position="463"/>
        <end position="480"/>
    </location>
</feature>
<feature type="region of interest" description="Disordered" evidence="1">
    <location>
        <begin position="94"/>
        <end position="210"/>
    </location>
</feature>
<proteinExistence type="predicted"/>
<dbReference type="PANTHER" id="PTHR48209:SF2">
    <property type="entry name" value="FI24008P1"/>
    <property type="match status" value="1"/>
</dbReference>
<feature type="region of interest" description="Disordered" evidence="1">
    <location>
        <begin position="463"/>
        <end position="518"/>
    </location>
</feature>
<keyword evidence="2" id="KW-0732">Signal</keyword>
<feature type="compositionally biased region" description="Acidic residues" evidence="1">
    <location>
        <begin position="481"/>
        <end position="494"/>
    </location>
</feature>
<feature type="compositionally biased region" description="Basic and acidic residues" evidence="1">
    <location>
        <begin position="274"/>
        <end position="284"/>
    </location>
</feature>
<feature type="compositionally biased region" description="Acidic residues" evidence="1">
    <location>
        <begin position="585"/>
        <end position="596"/>
    </location>
</feature>
<dbReference type="AlphaFoldDB" id="A0A7R9BRT7"/>
<feature type="compositionally biased region" description="Acidic residues" evidence="1">
    <location>
        <begin position="148"/>
        <end position="164"/>
    </location>
</feature>
<evidence type="ECO:0000256" key="2">
    <source>
        <dbReference type="SAM" id="SignalP"/>
    </source>
</evidence>
<feature type="compositionally biased region" description="Acidic residues" evidence="1">
    <location>
        <begin position="326"/>
        <end position="339"/>
    </location>
</feature>
<dbReference type="EMBL" id="CAJPEX010001894">
    <property type="protein sequence ID" value="CAG0920165.1"/>
    <property type="molecule type" value="Genomic_DNA"/>
</dbReference>
<feature type="compositionally biased region" description="Basic and acidic residues" evidence="1">
    <location>
        <begin position="135"/>
        <end position="147"/>
    </location>
</feature>
<keyword evidence="4" id="KW-1185">Reference proteome</keyword>
<gene>
    <name evidence="3" type="ORF">NMOB1V02_LOCUS7677</name>
</gene>
<dbReference type="EMBL" id="OA883931">
    <property type="protein sequence ID" value="CAD7280013.1"/>
    <property type="molecule type" value="Genomic_DNA"/>
</dbReference>
<feature type="compositionally biased region" description="Acidic residues" evidence="1">
    <location>
        <begin position="98"/>
        <end position="126"/>
    </location>
</feature>
<reference evidence="3" key="1">
    <citation type="submission" date="2020-11" db="EMBL/GenBank/DDBJ databases">
        <authorList>
            <person name="Tran Van P."/>
        </authorList>
    </citation>
    <scope>NUCLEOTIDE SEQUENCE</scope>
</reference>
<dbReference type="Proteomes" id="UP000678499">
    <property type="component" value="Unassembled WGS sequence"/>
</dbReference>
<evidence type="ECO:0000313" key="3">
    <source>
        <dbReference type="EMBL" id="CAD7280013.1"/>
    </source>
</evidence>
<feature type="region of interest" description="Disordered" evidence="1">
    <location>
        <begin position="582"/>
        <end position="610"/>
    </location>
</feature>
<feature type="region of interest" description="Disordered" evidence="1">
    <location>
        <begin position="241"/>
        <end position="414"/>
    </location>
</feature>
<evidence type="ECO:0000256" key="1">
    <source>
        <dbReference type="SAM" id="MobiDB-lite"/>
    </source>
</evidence>
<feature type="compositionally biased region" description="Low complexity" evidence="1">
    <location>
        <begin position="376"/>
        <end position="396"/>
    </location>
</feature>
<feature type="chain" id="PRO_5036210264" evidence="2">
    <location>
        <begin position="26"/>
        <end position="802"/>
    </location>
</feature>
<name>A0A7R9BRT7_9CRUS</name>
<feature type="signal peptide" evidence="2">
    <location>
        <begin position="1"/>
        <end position="25"/>
    </location>
</feature>
<accession>A0A7R9BRT7</accession>
<protein>
    <submittedName>
        <fullName evidence="3">Uncharacterized protein</fullName>
    </submittedName>
</protein>
<feature type="compositionally biased region" description="Acidic residues" evidence="1">
    <location>
        <begin position="247"/>
        <end position="273"/>
    </location>
</feature>
<dbReference type="PANTHER" id="PTHR48209">
    <property type="entry name" value="AGL056WP"/>
    <property type="match status" value="1"/>
</dbReference>
<organism evidence="3">
    <name type="scientific">Notodromas monacha</name>
    <dbReference type="NCBI Taxonomy" id="399045"/>
    <lineage>
        <taxon>Eukaryota</taxon>
        <taxon>Metazoa</taxon>
        <taxon>Ecdysozoa</taxon>
        <taxon>Arthropoda</taxon>
        <taxon>Crustacea</taxon>
        <taxon>Oligostraca</taxon>
        <taxon>Ostracoda</taxon>
        <taxon>Podocopa</taxon>
        <taxon>Podocopida</taxon>
        <taxon>Cypridocopina</taxon>
        <taxon>Cypridoidea</taxon>
        <taxon>Cyprididae</taxon>
        <taxon>Notodromas</taxon>
    </lineage>
</organism>
<sequence>MSRRTPHFLIPLTFLVLAFLGLSVAGVGKRRRSAPYPFLGKNRYRYPVHLLSRHDTEMDMKKRYDPLMRAENLSPQDVSRGLVDEPDLQHFLRRAEESADDDDDDSDERNSDSDEDDDSSSSDEEDDRKRKRIPSLREIKESRRGREDDDDDDDDDDSSEEEEDDRKKRFRPAPPGMPYIALPEPYGGPRRPPSTSAAQRNPFHVPGYGFKRRRRIFASDGYAGWQRLPPTVRPHRAFLLQARVQDVNDDDDRGDDHDDDDDNSSESDDEDSVEESRYQQDKRKFMLPVHFNRWSSDEDESSEYKKRFALKRKFALPPRKQSRYSDEDEQDDDDDDDDDEKKKKKKRVPPPLPMGGNKLSDYFGFDKRKKRDTGATLVNNNTTPTTTSLIINSPSTETPGKNPDPDQGLEEDYTFRRKRLAMRANGRLIAAGEWHQPQQQRMRFNWVRPSEWLHRIQMHPSRERYPKKPREYGLLKRSREEEEDDDEEAEDDDDEKKKKRSNASWMHQAGPGRPVGLIRKFRPDPEKRLYFAKKFPVGDDDDSALAGIDNQVREMAESRETYPISELRNRLRAVELIHEVKDALDSDSDDDDDDSNSDEKHGHRPQGIDLIRKKKQADDEETCPALDNVLQGCVRASRIAGDNELRFVDACNIHELCKLCVNDEETCPALDNVLQGCVRASRIAGDNELRFVDACNIHELCKLCGNKNNLIIEDLIKALNMEIPQGEGFSVMTSNDCDGILLDKMEDVCPNEEPGCLELAYHMTIAVDKLNPGGEEDPNQCYQESCVSKYLKRQFGDLMPFR</sequence>